<proteinExistence type="predicted"/>
<feature type="non-terminal residue" evidence="2">
    <location>
        <position position="1"/>
    </location>
</feature>
<gene>
    <name evidence="2" type="ORF">EVAR_66500_1</name>
</gene>
<name>A0A4C1Z8B2_EUMVA</name>
<protein>
    <submittedName>
        <fullName evidence="2">Uncharacterized protein</fullName>
    </submittedName>
</protein>
<accession>A0A4C1Z8B2</accession>
<feature type="region of interest" description="Disordered" evidence="1">
    <location>
        <begin position="33"/>
        <end position="61"/>
    </location>
</feature>
<dbReference type="AlphaFoldDB" id="A0A4C1Z8B2"/>
<comment type="caution">
    <text evidence="2">The sequence shown here is derived from an EMBL/GenBank/DDBJ whole genome shotgun (WGS) entry which is preliminary data.</text>
</comment>
<evidence type="ECO:0000313" key="2">
    <source>
        <dbReference type="EMBL" id="GBP83930.1"/>
    </source>
</evidence>
<organism evidence="2 3">
    <name type="scientific">Eumeta variegata</name>
    <name type="common">Bagworm moth</name>
    <name type="synonym">Eumeta japonica</name>
    <dbReference type="NCBI Taxonomy" id="151549"/>
    <lineage>
        <taxon>Eukaryota</taxon>
        <taxon>Metazoa</taxon>
        <taxon>Ecdysozoa</taxon>
        <taxon>Arthropoda</taxon>
        <taxon>Hexapoda</taxon>
        <taxon>Insecta</taxon>
        <taxon>Pterygota</taxon>
        <taxon>Neoptera</taxon>
        <taxon>Endopterygota</taxon>
        <taxon>Lepidoptera</taxon>
        <taxon>Glossata</taxon>
        <taxon>Ditrysia</taxon>
        <taxon>Tineoidea</taxon>
        <taxon>Psychidae</taxon>
        <taxon>Oiketicinae</taxon>
        <taxon>Eumeta</taxon>
    </lineage>
</organism>
<dbReference type="EMBL" id="BGZK01001650">
    <property type="protein sequence ID" value="GBP83930.1"/>
    <property type="molecule type" value="Genomic_DNA"/>
</dbReference>
<sequence>QYDDNVRRRPINVLPESLNERFDSIDKLAHCHDRTRATSSSKATLSSTEQPPLYTEPHTFS</sequence>
<feature type="compositionally biased region" description="Low complexity" evidence="1">
    <location>
        <begin position="37"/>
        <end position="48"/>
    </location>
</feature>
<evidence type="ECO:0000313" key="3">
    <source>
        <dbReference type="Proteomes" id="UP000299102"/>
    </source>
</evidence>
<dbReference type="Proteomes" id="UP000299102">
    <property type="component" value="Unassembled WGS sequence"/>
</dbReference>
<reference evidence="2 3" key="1">
    <citation type="journal article" date="2019" name="Commun. Biol.">
        <title>The bagworm genome reveals a unique fibroin gene that provides high tensile strength.</title>
        <authorList>
            <person name="Kono N."/>
            <person name="Nakamura H."/>
            <person name="Ohtoshi R."/>
            <person name="Tomita M."/>
            <person name="Numata K."/>
            <person name="Arakawa K."/>
        </authorList>
    </citation>
    <scope>NUCLEOTIDE SEQUENCE [LARGE SCALE GENOMIC DNA]</scope>
</reference>
<evidence type="ECO:0000256" key="1">
    <source>
        <dbReference type="SAM" id="MobiDB-lite"/>
    </source>
</evidence>
<keyword evidence="3" id="KW-1185">Reference proteome</keyword>